<dbReference type="EMBL" id="BSNF01000008">
    <property type="protein sequence ID" value="GLQ07612.1"/>
    <property type="molecule type" value="Genomic_DNA"/>
</dbReference>
<protein>
    <submittedName>
        <fullName evidence="1">Uncharacterized protein</fullName>
    </submittedName>
</protein>
<sequence>METLGMKITQVQVDALQKWVSDRSAAYMAKGLSLAATSGVEELSDFREGGLRPEDNAKSLAELKAEWTQAEEFYRDARQLLFAGRQGG</sequence>
<dbReference type="Proteomes" id="UP001161409">
    <property type="component" value="Unassembled WGS sequence"/>
</dbReference>
<evidence type="ECO:0000313" key="2">
    <source>
        <dbReference type="Proteomes" id="UP001161409"/>
    </source>
</evidence>
<name>A0ABQ5U667_9PROT</name>
<accession>A0ABQ5U667</accession>
<comment type="caution">
    <text evidence="1">The sequence shown here is derived from an EMBL/GenBank/DDBJ whole genome shotgun (WGS) entry which is preliminary data.</text>
</comment>
<reference evidence="1" key="1">
    <citation type="journal article" date="2014" name="Int. J. Syst. Evol. Microbiol.">
        <title>Complete genome of a new Firmicutes species belonging to the dominant human colonic microbiota ('Ruminococcus bicirculans') reveals two chromosomes and a selective capacity to utilize plant glucans.</title>
        <authorList>
            <consortium name="NISC Comparative Sequencing Program"/>
            <person name="Wegmann U."/>
            <person name="Louis P."/>
            <person name="Goesmann A."/>
            <person name="Henrissat B."/>
            <person name="Duncan S.H."/>
            <person name="Flint H.J."/>
        </authorList>
    </citation>
    <scope>NUCLEOTIDE SEQUENCE</scope>
    <source>
        <strain evidence="1">NBRC 103408</strain>
    </source>
</reference>
<organism evidence="1 2">
    <name type="scientific">Sneathiella chinensis</name>
    <dbReference type="NCBI Taxonomy" id="349750"/>
    <lineage>
        <taxon>Bacteria</taxon>
        <taxon>Pseudomonadati</taxon>
        <taxon>Pseudomonadota</taxon>
        <taxon>Alphaproteobacteria</taxon>
        <taxon>Sneathiellales</taxon>
        <taxon>Sneathiellaceae</taxon>
        <taxon>Sneathiella</taxon>
    </lineage>
</organism>
<evidence type="ECO:0000313" key="1">
    <source>
        <dbReference type="EMBL" id="GLQ07612.1"/>
    </source>
</evidence>
<keyword evidence="2" id="KW-1185">Reference proteome</keyword>
<proteinExistence type="predicted"/>
<reference evidence="1" key="2">
    <citation type="submission" date="2023-01" db="EMBL/GenBank/DDBJ databases">
        <title>Draft genome sequence of Sneathiella chinensis strain NBRC 103408.</title>
        <authorList>
            <person name="Sun Q."/>
            <person name="Mori K."/>
        </authorList>
    </citation>
    <scope>NUCLEOTIDE SEQUENCE</scope>
    <source>
        <strain evidence="1">NBRC 103408</strain>
    </source>
</reference>
<gene>
    <name evidence="1" type="ORF">GCM10007924_28330</name>
</gene>